<proteinExistence type="inferred from homology"/>
<keyword evidence="7 12" id="KW-0822">Tryptophan biosynthesis</keyword>
<sequence length="386" mass="40359">MTVLESMAPPTGGRFGDFGGRYVPESLVPACAALETAFREAWADATFHERLAELRSVYAGRPTALTPATTLSADLGITLMLKREDLAHTGSHKINNVLGQALLAQRMGKTRLIAETGAGQHGVATATAAALFGMRATIYMGERDMARQRLNVFRMELLGAEVIPVTAGSRTLKDATNEAMRGWVAAVEEAHFCLGSAAGPHPYPWLVRQFQRVIGEEARAQAAVQPDVVVACVGGGSNAAGTFAGFVDTRARLVGVEAAGGAAMTHGRPGIVHGYRSMLLQDEQGQILEAESISAGLDYPGIGPEHAHLGALGRAEYVTVTDDEAVAALGRLARAEGIICALESAHAVAWVLRAAGTPELPAGSTVLLTLSGRGDKDMATLAGVTE</sequence>
<dbReference type="AlphaFoldDB" id="A0A7W5FFZ5"/>
<dbReference type="UniPathway" id="UPA00035">
    <property type="reaction ID" value="UER00044"/>
</dbReference>
<feature type="modified residue" description="N6-(pyridoxal phosphate)lysine" evidence="12">
    <location>
        <position position="93"/>
    </location>
</feature>
<name>A0A7W5FFZ5_9ACTN</name>
<dbReference type="InterPro" id="IPR036052">
    <property type="entry name" value="TrpB-like_PALP_sf"/>
</dbReference>
<evidence type="ECO:0000313" key="14">
    <source>
        <dbReference type="EMBL" id="MBB3096895.1"/>
    </source>
</evidence>
<evidence type="ECO:0000256" key="2">
    <source>
        <dbReference type="ARBA" id="ARBA00002786"/>
    </source>
</evidence>
<comment type="function">
    <text evidence="2 12">The beta subunit is responsible for the synthesis of L-tryptophan from indole and L-serine.</text>
</comment>
<dbReference type="NCBIfam" id="TIGR00263">
    <property type="entry name" value="trpB"/>
    <property type="match status" value="1"/>
</dbReference>
<evidence type="ECO:0000256" key="4">
    <source>
        <dbReference type="ARBA" id="ARBA00009982"/>
    </source>
</evidence>
<protein>
    <recommendedName>
        <fullName evidence="12">Tryptophan synthase beta chain</fullName>
        <ecNumber evidence="12">4.2.1.20</ecNumber>
    </recommendedName>
</protein>
<dbReference type="Gene3D" id="3.40.50.1100">
    <property type="match status" value="2"/>
</dbReference>
<evidence type="ECO:0000256" key="8">
    <source>
        <dbReference type="ARBA" id="ARBA00022898"/>
    </source>
</evidence>
<dbReference type="InterPro" id="IPR023026">
    <property type="entry name" value="Trp_synth_beta/beta-like"/>
</dbReference>
<evidence type="ECO:0000259" key="13">
    <source>
        <dbReference type="Pfam" id="PF00291"/>
    </source>
</evidence>
<organism evidence="14 15">
    <name type="scientific">Actinoplanes campanulatus</name>
    <dbReference type="NCBI Taxonomy" id="113559"/>
    <lineage>
        <taxon>Bacteria</taxon>
        <taxon>Bacillati</taxon>
        <taxon>Actinomycetota</taxon>
        <taxon>Actinomycetes</taxon>
        <taxon>Micromonosporales</taxon>
        <taxon>Micromonosporaceae</taxon>
        <taxon>Actinoplanes</taxon>
    </lineage>
</organism>
<evidence type="ECO:0000256" key="11">
    <source>
        <dbReference type="ARBA" id="ARBA00049047"/>
    </source>
</evidence>
<comment type="cofactor">
    <cofactor evidence="1 12">
        <name>pyridoxal 5'-phosphate</name>
        <dbReference type="ChEBI" id="CHEBI:597326"/>
    </cofactor>
</comment>
<keyword evidence="8 12" id="KW-0663">Pyridoxal phosphate</keyword>
<dbReference type="PIRSF" id="PIRSF001413">
    <property type="entry name" value="Trp_syn_beta"/>
    <property type="match status" value="1"/>
</dbReference>
<evidence type="ECO:0000256" key="1">
    <source>
        <dbReference type="ARBA" id="ARBA00001933"/>
    </source>
</evidence>
<dbReference type="EC" id="4.2.1.20" evidence="12"/>
<dbReference type="GO" id="GO:0005737">
    <property type="term" value="C:cytoplasm"/>
    <property type="evidence" value="ECO:0007669"/>
    <property type="project" value="TreeGrafter"/>
</dbReference>
<feature type="domain" description="Tryptophan synthase beta chain-like PALP" evidence="13">
    <location>
        <begin position="59"/>
        <end position="372"/>
    </location>
</feature>
<dbReference type="FunFam" id="3.40.50.1100:FF:000004">
    <property type="entry name" value="Tryptophan synthase beta chain"/>
    <property type="match status" value="1"/>
</dbReference>
<evidence type="ECO:0000256" key="3">
    <source>
        <dbReference type="ARBA" id="ARBA00004733"/>
    </source>
</evidence>
<reference evidence="14 15" key="1">
    <citation type="submission" date="2020-08" db="EMBL/GenBank/DDBJ databases">
        <title>Genomic Encyclopedia of Type Strains, Phase III (KMG-III): the genomes of soil and plant-associated and newly described type strains.</title>
        <authorList>
            <person name="Whitman W."/>
        </authorList>
    </citation>
    <scope>NUCLEOTIDE SEQUENCE [LARGE SCALE GENOMIC DNA]</scope>
    <source>
        <strain evidence="14 15">CECT 3287</strain>
    </source>
</reference>
<dbReference type="InterPro" id="IPR006653">
    <property type="entry name" value="Trp_synth_b_CS"/>
</dbReference>
<dbReference type="Proteomes" id="UP000590749">
    <property type="component" value="Unassembled WGS sequence"/>
</dbReference>
<dbReference type="PANTHER" id="PTHR48077:SF3">
    <property type="entry name" value="TRYPTOPHAN SYNTHASE"/>
    <property type="match status" value="1"/>
</dbReference>
<accession>A0A7W5FFZ5</accession>
<evidence type="ECO:0000313" key="15">
    <source>
        <dbReference type="Proteomes" id="UP000590749"/>
    </source>
</evidence>
<evidence type="ECO:0000256" key="7">
    <source>
        <dbReference type="ARBA" id="ARBA00022822"/>
    </source>
</evidence>
<gene>
    <name evidence="12" type="primary">trpB</name>
    <name evidence="14" type="ORF">FHR83_004569</name>
</gene>
<comment type="similarity">
    <text evidence="4 12">Belongs to the TrpB family.</text>
</comment>
<dbReference type="GO" id="GO:0004834">
    <property type="term" value="F:tryptophan synthase activity"/>
    <property type="evidence" value="ECO:0007669"/>
    <property type="project" value="UniProtKB-UniRule"/>
</dbReference>
<evidence type="ECO:0000256" key="12">
    <source>
        <dbReference type="HAMAP-Rule" id="MF_00133"/>
    </source>
</evidence>
<dbReference type="RefSeq" id="WP_183222315.1">
    <property type="nucleotide sequence ID" value="NZ_BMPW01000026.1"/>
</dbReference>
<evidence type="ECO:0000256" key="5">
    <source>
        <dbReference type="ARBA" id="ARBA00011270"/>
    </source>
</evidence>
<keyword evidence="10 12" id="KW-0456">Lyase</keyword>
<dbReference type="HAMAP" id="MF_00133">
    <property type="entry name" value="Trp_synth_beta"/>
    <property type="match status" value="1"/>
</dbReference>
<dbReference type="SUPFAM" id="SSF53686">
    <property type="entry name" value="Tryptophan synthase beta subunit-like PLP-dependent enzymes"/>
    <property type="match status" value="1"/>
</dbReference>
<keyword evidence="9 12" id="KW-0057">Aromatic amino acid biosynthesis</keyword>
<dbReference type="CDD" id="cd06446">
    <property type="entry name" value="Trp-synth_B"/>
    <property type="match status" value="1"/>
</dbReference>
<comment type="catalytic activity">
    <reaction evidence="11 12">
        <text>(1S,2R)-1-C-(indol-3-yl)glycerol 3-phosphate + L-serine = D-glyceraldehyde 3-phosphate + L-tryptophan + H2O</text>
        <dbReference type="Rhea" id="RHEA:10532"/>
        <dbReference type="ChEBI" id="CHEBI:15377"/>
        <dbReference type="ChEBI" id="CHEBI:33384"/>
        <dbReference type="ChEBI" id="CHEBI:57912"/>
        <dbReference type="ChEBI" id="CHEBI:58866"/>
        <dbReference type="ChEBI" id="CHEBI:59776"/>
        <dbReference type="EC" id="4.2.1.20"/>
    </reaction>
</comment>
<comment type="pathway">
    <text evidence="3 12">Amino-acid biosynthesis; L-tryptophan biosynthesis; L-tryptophan from chorismate: step 5/5.</text>
</comment>
<dbReference type="PROSITE" id="PS00168">
    <property type="entry name" value="TRP_SYNTHASE_BETA"/>
    <property type="match status" value="1"/>
</dbReference>
<dbReference type="EMBL" id="JACHXF010000009">
    <property type="protein sequence ID" value="MBB3096895.1"/>
    <property type="molecule type" value="Genomic_DNA"/>
</dbReference>
<evidence type="ECO:0000256" key="6">
    <source>
        <dbReference type="ARBA" id="ARBA00022605"/>
    </source>
</evidence>
<dbReference type="InterPro" id="IPR001926">
    <property type="entry name" value="TrpB-like_PALP"/>
</dbReference>
<keyword evidence="15" id="KW-1185">Reference proteome</keyword>
<dbReference type="InterPro" id="IPR006654">
    <property type="entry name" value="Trp_synth_beta"/>
</dbReference>
<dbReference type="Pfam" id="PF00291">
    <property type="entry name" value="PALP"/>
    <property type="match status" value="1"/>
</dbReference>
<evidence type="ECO:0000256" key="10">
    <source>
        <dbReference type="ARBA" id="ARBA00023239"/>
    </source>
</evidence>
<keyword evidence="6 12" id="KW-0028">Amino-acid biosynthesis</keyword>
<evidence type="ECO:0000256" key="9">
    <source>
        <dbReference type="ARBA" id="ARBA00023141"/>
    </source>
</evidence>
<dbReference type="PANTHER" id="PTHR48077">
    <property type="entry name" value="TRYPTOPHAN SYNTHASE-RELATED"/>
    <property type="match status" value="1"/>
</dbReference>
<dbReference type="FunFam" id="3.40.50.1100:FF:000001">
    <property type="entry name" value="Tryptophan synthase beta chain"/>
    <property type="match status" value="1"/>
</dbReference>
<comment type="subunit">
    <text evidence="5 12">Tetramer of two alpha and two beta chains.</text>
</comment>
<comment type="caution">
    <text evidence="14">The sequence shown here is derived from an EMBL/GenBank/DDBJ whole genome shotgun (WGS) entry which is preliminary data.</text>
</comment>